<evidence type="ECO:0000256" key="1">
    <source>
        <dbReference type="ARBA" id="ARBA00011955"/>
    </source>
</evidence>
<dbReference type="EC" id="2.7.1.180" evidence="1 10"/>
<dbReference type="AlphaFoldDB" id="A0AAW6RJA4"/>
<evidence type="ECO:0000256" key="11">
    <source>
        <dbReference type="PIRSR" id="PIRSR006268-2"/>
    </source>
</evidence>
<dbReference type="EMBL" id="JARVII010000013">
    <property type="protein sequence ID" value="MDG9699590.1"/>
    <property type="molecule type" value="Genomic_DNA"/>
</dbReference>
<keyword evidence="12" id="KW-0732">Signal</keyword>
<evidence type="ECO:0000313" key="13">
    <source>
        <dbReference type="EMBL" id="MDG9699590.1"/>
    </source>
</evidence>
<evidence type="ECO:0000256" key="4">
    <source>
        <dbReference type="ARBA" id="ARBA00022679"/>
    </source>
</evidence>
<keyword evidence="12" id="KW-1003">Cell membrane</keyword>
<evidence type="ECO:0000256" key="8">
    <source>
        <dbReference type="ARBA" id="ARBA00031306"/>
    </source>
</evidence>
<feature type="binding site" evidence="11">
    <location>
        <position position="301"/>
    </location>
    <ligand>
        <name>Mg(2+)</name>
        <dbReference type="ChEBI" id="CHEBI:18420"/>
    </ligand>
</feature>
<evidence type="ECO:0000256" key="6">
    <source>
        <dbReference type="ARBA" id="ARBA00022827"/>
    </source>
</evidence>
<accession>A0AAW6RJA4</accession>
<dbReference type="PROSITE" id="PS51257">
    <property type="entry name" value="PROKAR_LIPOPROTEIN"/>
    <property type="match status" value="1"/>
</dbReference>
<keyword evidence="6 10" id="KW-0274">FAD</keyword>
<dbReference type="PIRSF" id="PIRSF006268">
    <property type="entry name" value="ApbE"/>
    <property type="match status" value="1"/>
</dbReference>
<keyword evidence="3 10" id="KW-0285">Flavoprotein</keyword>
<proteinExistence type="inferred from homology"/>
<keyword evidence="4 10" id="KW-0808">Transferase</keyword>
<comment type="function">
    <text evidence="12">Flavin transferase that catalyzes the transfer of the FMN moiety of FAD and its covalent binding to the hydroxyl group of a threonine residue in a target flavoprotein.</text>
</comment>
<comment type="subcellular location">
    <subcellularLocation>
        <location evidence="12">Cell inner membrane</location>
        <topology evidence="12">Lipid-anchor</topology>
        <orientation evidence="12">Periplasmic side</orientation>
    </subcellularLocation>
</comment>
<dbReference type="InterPro" id="IPR024932">
    <property type="entry name" value="ApbE"/>
</dbReference>
<feature type="binding site" evidence="11">
    <location>
        <position position="297"/>
    </location>
    <ligand>
        <name>Mg(2+)</name>
        <dbReference type="ChEBI" id="CHEBI:18420"/>
    </ligand>
</feature>
<evidence type="ECO:0000256" key="5">
    <source>
        <dbReference type="ARBA" id="ARBA00022723"/>
    </source>
</evidence>
<feature type="chain" id="PRO_5043089450" description="FAD:protein FMN transferase" evidence="12">
    <location>
        <begin position="18"/>
        <end position="355"/>
    </location>
</feature>
<evidence type="ECO:0000256" key="7">
    <source>
        <dbReference type="ARBA" id="ARBA00022842"/>
    </source>
</evidence>
<dbReference type="GO" id="GO:0016740">
    <property type="term" value="F:transferase activity"/>
    <property type="evidence" value="ECO:0007669"/>
    <property type="project" value="UniProtKB-UniRule"/>
</dbReference>
<comment type="cofactor">
    <cofactor evidence="11">
        <name>Mg(2+)</name>
        <dbReference type="ChEBI" id="CHEBI:18420"/>
    </cofactor>
    <cofactor evidence="11">
        <name>Mn(2+)</name>
        <dbReference type="ChEBI" id="CHEBI:29035"/>
    </cofactor>
    <text evidence="11">Magnesium. Can also use manganese.</text>
</comment>
<keyword evidence="12" id="KW-0449">Lipoprotein</keyword>
<evidence type="ECO:0000256" key="9">
    <source>
        <dbReference type="ARBA" id="ARBA00048540"/>
    </source>
</evidence>
<comment type="catalytic activity">
    <reaction evidence="9 10 12">
        <text>L-threonyl-[protein] + FAD = FMN-L-threonyl-[protein] + AMP + H(+)</text>
        <dbReference type="Rhea" id="RHEA:36847"/>
        <dbReference type="Rhea" id="RHEA-COMP:11060"/>
        <dbReference type="Rhea" id="RHEA-COMP:11061"/>
        <dbReference type="ChEBI" id="CHEBI:15378"/>
        <dbReference type="ChEBI" id="CHEBI:30013"/>
        <dbReference type="ChEBI" id="CHEBI:57692"/>
        <dbReference type="ChEBI" id="CHEBI:74257"/>
        <dbReference type="ChEBI" id="CHEBI:456215"/>
        <dbReference type="EC" id="2.7.1.180"/>
    </reaction>
</comment>
<evidence type="ECO:0000313" key="14">
    <source>
        <dbReference type="Proteomes" id="UP001237156"/>
    </source>
</evidence>
<dbReference type="Pfam" id="PF02424">
    <property type="entry name" value="ApbE"/>
    <property type="match status" value="1"/>
</dbReference>
<keyword evidence="5 10" id="KW-0479">Metal-binding</keyword>
<comment type="caution">
    <text evidence="13">The sequence shown here is derived from an EMBL/GenBank/DDBJ whole genome shotgun (WGS) entry which is preliminary data.</text>
</comment>
<evidence type="ECO:0000256" key="2">
    <source>
        <dbReference type="ARBA" id="ARBA00016337"/>
    </source>
</evidence>
<feature type="signal peptide" evidence="12">
    <location>
        <begin position="1"/>
        <end position="17"/>
    </location>
</feature>
<reference evidence="13 14" key="1">
    <citation type="submission" date="2023-04" db="EMBL/GenBank/DDBJ databases">
        <title>Ottowia paracancer sp. nov., isolated from human stomach.</title>
        <authorList>
            <person name="Song Y."/>
        </authorList>
    </citation>
    <scope>NUCLEOTIDE SEQUENCE [LARGE SCALE GENOMIC DNA]</scope>
    <source>
        <strain evidence="13 14">10c7w1</strain>
    </source>
</reference>
<keyword evidence="7 10" id="KW-0460">Magnesium</keyword>
<keyword evidence="14" id="KW-1185">Reference proteome</keyword>
<dbReference type="Proteomes" id="UP001237156">
    <property type="component" value="Unassembled WGS sequence"/>
</dbReference>
<evidence type="ECO:0000256" key="10">
    <source>
        <dbReference type="PIRNR" id="PIRNR006268"/>
    </source>
</evidence>
<keyword evidence="12" id="KW-0997">Cell inner membrane</keyword>
<feature type="binding site" evidence="11">
    <location>
        <position position="183"/>
    </location>
    <ligand>
        <name>Mg(2+)</name>
        <dbReference type="ChEBI" id="CHEBI:18420"/>
    </ligand>
</feature>
<dbReference type="GO" id="GO:0046872">
    <property type="term" value="F:metal ion binding"/>
    <property type="evidence" value="ECO:0007669"/>
    <property type="project" value="UniProtKB-UniRule"/>
</dbReference>
<evidence type="ECO:0000256" key="12">
    <source>
        <dbReference type="RuleBase" id="RU363002"/>
    </source>
</evidence>
<dbReference type="SUPFAM" id="SSF143631">
    <property type="entry name" value="ApbE-like"/>
    <property type="match status" value="1"/>
</dbReference>
<protein>
    <recommendedName>
        <fullName evidence="2 10">FAD:protein FMN transferase</fullName>
        <ecNumber evidence="1 10">2.7.1.180</ecNumber>
    </recommendedName>
    <alternativeName>
        <fullName evidence="8 10">Flavin transferase</fullName>
    </alternativeName>
</protein>
<gene>
    <name evidence="13" type="ORF">QB898_07690</name>
</gene>
<keyword evidence="12" id="KW-0472">Membrane</keyword>
<organism evidence="13 14">
    <name type="scientific">Ottowia cancrivicina</name>
    <dbReference type="NCBI Taxonomy" id="3040346"/>
    <lineage>
        <taxon>Bacteria</taxon>
        <taxon>Pseudomonadati</taxon>
        <taxon>Pseudomonadota</taxon>
        <taxon>Betaproteobacteria</taxon>
        <taxon>Burkholderiales</taxon>
        <taxon>Comamonadaceae</taxon>
        <taxon>Ottowia</taxon>
    </lineage>
</organism>
<sequence>MNPRCFLLCLACMAALAGCQPQPASTASVVRIEGPTMGSTYHISYVPGSGGQPAAAQAQGAVQALLGEIDAAVSTYRDDSDLARFNAAPASVCMDMPDTALELARHALALAQQSEGAFDVTLLPVLEAWGFRHGAAARPAHETSPAPAPAELEAARDRMGMQHLRVQPGQLCKDAPIRVEFNSIAAGYAVDRVASYFAQQGVGSYLVEITGEMKAVGLKPDGAPWRIAIEAPLEGERQAQRIVQLNGLALSTSGDYRNWHEVDGQRQSHIIDPRTLAPVRHRLAAVTVAAPSALEADGLSTLFMALGPQQGFDYAQARGIAALFVSRRENGAGFATRATAAFDAAFGASPQGEKP</sequence>
<comment type="similarity">
    <text evidence="10 12">Belongs to the ApbE family.</text>
</comment>
<dbReference type="RefSeq" id="WP_279524462.1">
    <property type="nucleotide sequence ID" value="NZ_JARVII010000013.1"/>
</dbReference>
<dbReference type="Gene3D" id="3.10.520.10">
    <property type="entry name" value="ApbE-like domains"/>
    <property type="match status" value="1"/>
</dbReference>
<dbReference type="GO" id="GO:0005886">
    <property type="term" value="C:plasma membrane"/>
    <property type="evidence" value="ECO:0007669"/>
    <property type="project" value="UniProtKB-SubCell"/>
</dbReference>
<dbReference type="PANTHER" id="PTHR30040">
    <property type="entry name" value="THIAMINE BIOSYNTHESIS LIPOPROTEIN APBE"/>
    <property type="match status" value="1"/>
</dbReference>
<name>A0AAW6RJA4_9BURK</name>
<dbReference type="PANTHER" id="PTHR30040:SF2">
    <property type="entry name" value="FAD:PROTEIN FMN TRANSFERASE"/>
    <property type="match status" value="1"/>
</dbReference>
<evidence type="ECO:0000256" key="3">
    <source>
        <dbReference type="ARBA" id="ARBA00022630"/>
    </source>
</evidence>
<dbReference type="InterPro" id="IPR003374">
    <property type="entry name" value="ApbE-like_sf"/>
</dbReference>